<comment type="caution">
    <text evidence="2">The sequence shown here is derived from an EMBL/GenBank/DDBJ whole genome shotgun (WGS) entry which is preliminary data.</text>
</comment>
<dbReference type="Proteomes" id="UP000801492">
    <property type="component" value="Unassembled WGS sequence"/>
</dbReference>
<dbReference type="OrthoDB" id="10638237at2759"/>
<evidence type="ECO:0000313" key="3">
    <source>
        <dbReference type="Proteomes" id="UP000801492"/>
    </source>
</evidence>
<gene>
    <name evidence="2" type="ORF">ILUMI_09627</name>
</gene>
<organism evidence="2 3">
    <name type="scientific">Ignelater luminosus</name>
    <name type="common">Cucubano</name>
    <name type="synonym">Pyrophorus luminosus</name>
    <dbReference type="NCBI Taxonomy" id="2038154"/>
    <lineage>
        <taxon>Eukaryota</taxon>
        <taxon>Metazoa</taxon>
        <taxon>Ecdysozoa</taxon>
        <taxon>Arthropoda</taxon>
        <taxon>Hexapoda</taxon>
        <taxon>Insecta</taxon>
        <taxon>Pterygota</taxon>
        <taxon>Neoptera</taxon>
        <taxon>Endopterygota</taxon>
        <taxon>Coleoptera</taxon>
        <taxon>Polyphaga</taxon>
        <taxon>Elateriformia</taxon>
        <taxon>Elateroidea</taxon>
        <taxon>Elateridae</taxon>
        <taxon>Agrypninae</taxon>
        <taxon>Pyrophorini</taxon>
        <taxon>Ignelater</taxon>
    </lineage>
</organism>
<feature type="region of interest" description="Disordered" evidence="1">
    <location>
        <begin position="23"/>
        <end position="45"/>
    </location>
</feature>
<evidence type="ECO:0000313" key="2">
    <source>
        <dbReference type="EMBL" id="KAF2896548.1"/>
    </source>
</evidence>
<protein>
    <submittedName>
        <fullName evidence="2">Uncharacterized protein</fullName>
    </submittedName>
</protein>
<evidence type="ECO:0000256" key="1">
    <source>
        <dbReference type="SAM" id="MobiDB-lite"/>
    </source>
</evidence>
<dbReference type="AlphaFoldDB" id="A0A8K0GFT0"/>
<dbReference type="EMBL" id="VTPC01004937">
    <property type="protein sequence ID" value="KAF2896548.1"/>
    <property type="molecule type" value="Genomic_DNA"/>
</dbReference>
<keyword evidence="3" id="KW-1185">Reference proteome</keyword>
<reference evidence="2" key="1">
    <citation type="submission" date="2019-08" db="EMBL/GenBank/DDBJ databases">
        <title>The genome of the North American firefly Photinus pyralis.</title>
        <authorList>
            <consortium name="Photinus pyralis genome working group"/>
            <person name="Fallon T.R."/>
            <person name="Sander Lower S.E."/>
            <person name="Weng J.-K."/>
        </authorList>
    </citation>
    <scope>NUCLEOTIDE SEQUENCE</scope>
    <source>
        <strain evidence="2">TRF0915ILg1</strain>
        <tissue evidence="2">Whole body</tissue>
    </source>
</reference>
<accession>A0A8K0GFT0</accession>
<sequence>MWTREPGSIMKYYATLLEARRKTKRVENNDTSTSKEEHGRRVRKTKPSFSTLNITLNAASLDYTVPSPPSSISSERSEKQLDICEPTVLGNPTEDKQQKEAKSSNIESMLKKVLELVNGVTVNQNSMTEAMQSVSSQQQLLFEELDIIKIKLPEMNRSQPTTEIPTVEVSPFDLVPLRTVEEIDDFTQY</sequence>
<feature type="compositionally biased region" description="Basic and acidic residues" evidence="1">
    <location>
        <begin position="25"/>
        <end position="39"/>
    </location>
</feature>
<proteinExistence type="predicted"/>
<name>A0A8K0GFT0_IGNLU</name>